<reference evidence="7" key="1">
    <citation type="submission" date="2025-08" db="UniProtKB">
        <authorList>
            <consortium name="RefSeq"/>
        </authorList>
    </citation>
    <scope>IDENTIFICATION</scope>
    <source>
        <tissue evidence="7">Total insect</tissue>
    </source>
</reference>
<protein>
    <submittedName>
        <fullName evidence="7">Uncharacterized protein LOC117645483 isoform X2</fullName>
    </submittedName>
</protein>
<dbReference type="InterPro" id="IPR051986">
    <property type="entry name" value="Innate_Immune_Apopt_Reg"/>
</dbReference>
<feature type="compositionally biased region" description="Polar residues" evidence="4">
    <location>
        <begin position="156"/>
        <end position="168"/>
    </location>
</feature>
<accession>A0A6P8YNT7</accession>
<evidence type="ECO:0000259" key="5">
    <source>
        <dbReference type="Pfam" id="PF21366"/>
    </source>
</evidence>
<dbReference type="PANTHER" id="PTHR16295:SF10">
    <property type="entry name" value="EXPRESSED PROTEIN"/>
    <property type="match status" value="1"/>
</dbReference>
<dbReference type="GO" id="GO:0005739">
    <property type="term" value="C:mitochondrion"/>
    <property type="evidence" value="ECO:0007669"/>
    <property type="project" value="TreeGrafter"/>
</dbReference>
<keyword evidence="1" id="KW-0479">Metal-binding</keyword>
<evidence type="ECO:0000313" key="7">
    <source>
        <dbReference type="RefSeq" id="XP_034241618.1"/>
    </source>
</evidence>
<evidence type="ECO:0000313" key="6">
    <source>
        <dbReference type="Proteomes" id="UP000515158"/>
    </source>
</evidence>
<feature type="domain" description="TRAFD1/XAF1 zinc finger" evidence="5">
    <location>
        <begin position="97"/>
        <end position="123"/>
    </location>
</feature>
<organism evidence="7">
    <name type="scientific">Thrips palmi</name>
    <name type="common">Melon thrips</name>
    <dbReference type="NCBI Taxonomy" id="161013"/>
    <lineage>
        <taxon>Eukaryota</taxon>
        <taxon>Metazoa</taxon>
        <taxon>Ecdysozoa</taxon>
        <taxon>Arthropoda</taxon>
        <taxon>Hexapoda</taxon>
        <taxon>Insecta</taxon>
        <taxon>Pterygota</taxon>
        <taxon>Neoptera</taxon>
        <taxon>Paraneoptera</taxon>
        <taxon>Thysanoptera</taxon>
        <taxon>Terebrantia</taxon>
        <taxon>Thripoidea</taxon>
        <taxon>Thripidae</taxon>
        <taxon>Thrips</taxon>
    </lineage>
</organism>
<dbReference type="Proteomes" id="UP000515158">
    <property type="component" value="Unplaced"/>
</dbReference>
<dbReference type="OrthoDB" id="193703at2759"/>
<keyword evidence="6" id="KW-1185">Reference proteome</keyword>
<feature type="compositionally biased region" description="Polar residues" evidence="4">
    <location>
        <begin position="502"/>
        <end position="517"/>
    </location>
</feature>
<name>A0A6P8YNT7_THRPL</name>
<sequence length="553" mass="62229">MEEATTLCSNCQRPIAASNYVIHSLHCQRNLMKCDKCGEAVPRSGLEEHDFEFHSKVNCPDCHMSVERPQLDTHKKTVCRSRQQGCLYCELEMPASEISHHEDYCGSRTKKCEDCGEYVMLKYEQLHIDSNHGFLKLDDEPGPTATWIKNDIKGRSTPTKSNNNSKPQLNIGKFIDDDDDVDDMHSLFANLLKKQNAVGSTTHYPGVAYPISGEPQRYVSRSPPPFQDVLDDTSDLVALPCEFCEAMIPVNQLILHQTGCRMDIASFGRPKKSQNDSTMRKNLSVVNEVDGGLSRGSLERMNEFWEDSRDKQENAGSFDMRDSRRNAVAHVGKVNVDRHRNDIGECNVDMRRNAIDEGSEASLKNELEEDGVYFLPCEFCEEGYPPSLLLEHQDVCEYNPKNISEATPVWSEPQDVPSGKSKETLETLRPRKYDENNYNTFVDSDQPNSSSSRGKNNISNSYNDLRGNFTVASEWSDDSDSRPTSATGAIPKQKAGKLNFSRKVNQEVQSSRPSNSIVPRRGVSRGVDSSSDNGQGYHIRNNLKDLNDDEDDD</sequence>
<dbReference type="Pfam" id="PF21366">
    <property type="entry name" value="TRAFD1-XIAF1_ZnF"/>
    <property type="match status" value="1"/>
</dbReference>
<feature type="compositionally biased region" description="Polar residues" evidence="4">
    <location>
        <begin position="436"/>
        <end position="463"/>
    </location>
</feature>
<dbReference type="PANTHER" id="PTHR16295">
    <property type="entry name" value="TRAF-TYPE ZINC FINGER PROTEIN-RELATED"/>
    <property type="match status" value="1"/>
</dbReference>
<evidence type="ECO:0000256" key="2">
    <source>
        <dbReference type="ARBA" id="ARBA00022771"/>
    </source>
</evidence>
<dbReference type="RefSeq" id="XP_034241618.1">
    <property type="nucleotide sequence ID" value="XM_034385727.1"/>
</dbReference>
<dbReference type="InterPro" id="IPR013083">
    <property type="entry name" value="Znf_RING/FYVE/PHD"/>
</dbReference>
<feature type="region of interest" description="Disordered" evidence="4">
    <location>
        <begin position="147"/>
        <end position="168"/>
    </location>
</feature>
<evidence type="ECO:0000256" key="1">
    <source>
        <dbReference type="ARBA" id="ARBA00022723"/>
    </source>
</evidence>
<proteinExistence type="predicted"/>
<dbReference type="Gene3D" id="3.30.40.10">
    <property type="entry name" value="Zinc/RING finger domain, C3HC4 (zinc finger)"/>
    <property type="match status" value="2"/>
</dbReference>
<feature type="compositionally biased region" description="Basic and acidic residues" evidence="4">
    <location>
        <begin position="420"/>
        <end position="435"/>
    </location>
</feature>
<gene>
    <name evidence="7" type="primary">LOC117645483</name>
</gene>
<feature type="region of interest" description="Disordered" evidence="4">
    <location>
        <begin position="407"/>
        <end position="553"/>
    </location>
</feature>
<dbReference type="GeneID" id="117645483"/>
<feature type="compositionally biased region" description="Low complexity" evidence="4">
    <location>
        <begin position="520"/>
        <end position="532"/>
    </location>
</feature>
<dbReference type="InterPro" id="IPR049439">
    <property type="entry name" value="TRAFD1-XIAF1_Znf"/>
</dbReference>
<keyword evidence="3" id="KW-0862">Zinc</keyword>
<evidence type="ECO:0000256" key="3">
    <source>
        <dbReference type="ARBA" id="ARBA00022833"/>
    </source>
</evidence>
<evidence type="ECO:0000256" key="4">
    <source>
        <dbReference type="SAM" id="MobiDB-lite"/>
    </source>
</evidence>
<keyword evidence="2" id="KW-0863">Zinc-finger</keyword>
<dbReference type="GO" id="GO:0008270">
    <property type="term" value="F:zinc ion binding"/>
    <property type="evidence" value="ECO:0007669"/>
    <property type="project" value="UniProtKB-KW"/>
</dbReference>
<dbReference type="AlphaFoldDB" id="A0A6P8YNT7"/>